<dbReference type="PANTHER" id="PTHR12534:SF0">
    <property type="entry name" value="SMALL RIBOSOMAL SUBUNIT PROTEIN US2M"/>
    <property type="match status" value="1"/>
</dbReference>
<reference evidence="8 9" key="1">
    <citation type="journal article" date="2016" name="C (Basel)">
        <title>Selective Growth of and Electricity Production by Marine Exoelectrogenic Bacteria in Self-Aggregated Hydrogel of Microbially Reduced Graphene Oxide.</title>
        <authorList>
            <person name="Yoshida N."/>
            <person name="Goto Y."/>
            <person name="Miyata Y."/>
        </authorList>
    </citation>
    <scope>NUCLEOTIDE SEQUENCE [LARGE SCALE GENOMIC DNA]</scope>
    <source>
        <strain evidence="8 9">NIT-T3</strain>
    </source>
</reference>
<sequence>MVPEAPAGVKGAEETEPEKEYQMAQITMKQLLEAGVHFGHQTKRWNPKMKPYIFGARNGIYIIDLQKTVRYFKNAYTFLKEVVEGGEKILFVGTKKQAQDAIMEETLRAGQFYVNNRWLGGMLTNFSTIKASIDRLKKIEAMAQDGTYELVTKKEALQFERERAKLEKSLGGIKGMTKLPGAIFVIDPKKEAIAVKEARKLGIPVVAVVDTNCDPDEIDFIIPGNDDAIRAIRLFASRMADACIEGGQSRETALRSDAEGGETAAEAEAVAEPAAEAPSAEA</sequence>
<dbReference type="PROSITE" id="PS00962">
    <property type="entry name" value="RIBOSOMAL_S2_1"/>
    <property type="match status" value="1"/>
</dbReference>
<keyword evidence="9" id="KW-1185">Reference proteome</keyword>
<dbReference type="InterPro" id="IPR001865">
    <property type="entry name" value="Ribosomal_uS2"/>
</dbReference>
<feature type="region of interest" description="Disordered" evidence="7">
    <location>
        <begin position="250"/>
        <end position="282"/>
    </location>
</feature>
<dbReference type="Proteomes" id="UP001319827">
    <property type="component" value="Chromosome"/>
</dbReference>
<reference evidence="8 9" key="2">
    <citation type="journal article" date="2021" name="Int. J. Syst. Evol. Microbiol.">
        <title>Isolation and Polyphasic Characterization of Desulfuromonas versatilis sp. Nov., an Electrogenic Bacteria Capable of Versatile Metabolism Isolated from a Graphene Oxide-Reducing Enrichment Culture.</title>
        <authorList>
            <person name="Xie L."/>
            <person name="Yoshida N."/>
            <person name="Ishii S."/>
            <person name="Meng L."/>
        </authorList>
    </citation>
    <scope>NUCLEOTIDE SEQUENCE [LARGE SCALE GENOMIC DNA]</scope>
    <source>
        <strain evidence="8 9">NIT-T3</strain>
    </source>
</reference>
<accession>A0ABM8HXE3</accession>
<name>A0ABM8HXE3_9BACT</name>
<gene>
    <name evidence="5 8" type="primary">rpsB</name>
    <name evidence="8" type="ORF">DESUT3_25370</name>
</gene>
<dbReference type="SUPFAM" id="SSF52313">
    <property type="entry name" value="Ribosomal protein S2"/>
    <property type="match status" value="1"/>
</dbReference>
<evidence type="ECO:0000313" key="9">
    <source>
        <dbReference type="Proteomes" id="UP001319827"/>
    </source>
</evidence>
<proteinExistence type="inferred from homology"/>
<protein>
    <recommendedName>
        <fullName evidence="4 5">Small ribosomal subunit protein uS2</fullName>
    </recommendedName>
</protein>
<dbReference type="Pfam" id="PF00318">
    <property type="entry name" value="Ribosomal_S2"/>
    <property type="match status" value="1"/>
</dbReference>
<dbReference type="NCBIfam" id="TIGR01011">
    <property type="entry name" value="rpsB_bact"/>
    <property type="match status" value="1"/>
</dbReference>
<evidence type="ECO:0000256" key="6">
    <source>
        <dbReference type="RuleBase" id="RU003631"/>
    </source>
</evidence>
<evidence type="ECO:0000256" key="5">
    <source>
        <dbReference type="HAMAP-Rule" id="MF_00291"/>
    </source>
</evidence>
<dbReference type="EMBL" id="AP024355">
    <property type="protein sequence ID" value="BCR05468.1"/>
    <property type="molecule type" value="Genomic_DNA"/>
</dbReference>
<dbReference type="PROSITE" id="PS00963">
    <property type="entry name" value="RIBOSOMAL_S2_2"/>
    <property type="match status" value="1"/>
</dbReference>
<dbReference type="Gene3D" id="1.10.287.610">
    <property type="entry name" value="Helix hairpin bin"/>
    <property type="match status" value="1"/>
</dbReference>
<dbReference type="PANTHER" id="PTHR12534">
    <property type="entry name" value="30S RIBOSOMAL PROTEIN S2 PROKARYOTIC AND ORGANELLAR"/>
    <property type="match status" value="1"/>
</dbReference>
<comment type="similarity">
    <text evidence="1 5 6">Belongs to the universal ribosomal protein uS2 family.</text>
</comment>
<evidence type="ECO:0000256" key="1">
    <source>
        <dbReference type="ARBA" id="ARBA00006242"/>
    </source>
</evidence>
<organism evidence="8 9">
    <name type="scientific">Desulfuromonas versatilis</name>
    <dbReference type="NCBI Taxonomy" id="2802975"/>
    <lineage>
        <taxon>Bacteria</taxon>
        <taxon>Pseudomonadati</taxon>
        <taxon>Thermodesulfobacteriota</taxon>
        <taxon>Desulfuromonadia</taxon>
        <taxon>Desulfuromonadales</taxon>
        <taxon>Desulfuromonadaceae</taxon>
        <taxon>Desulfuromonas</taxon>
    </lineage>
</organism>
<dbReference type="InterPro" id="IPR018130">
    <property type="entry name" value="Ribosomal_uS2_CS"/>
</dbReference>
<evidence type="ECO:0000256" key="3">
    <source>
        <dbReference type="ARBA" id="ARBA00023274"/>
    </source>
</evidence>
<feature type="compositionally biased region" description="Low complexity" evidence="7">
    <location>
        <begin position="261"/>
        <end position="282"/>
    </location>
</feature>
<keyword evidence="3 5" id="KW-0687">Ribonucleoprotein</keyword>
<dbReference type="InterPro" id="IPR023591">
    <property type="entry name" value="Ribosomal_uS2_flav_dom_sf"/>
</dbReference>
<evidence type="ECO:0000256" key="2">
    <source>
        <dbReference type="ARBA" id="ARBA00022980"/>
    </source>
</evidence>
<dbReference type="CDD" id="cd01425">
    <property type="entry name" value="RPS2"/>
    <property type="match status" value="1"/>
</dbReference>
<evidence type="ECO:0000256" key="7">
    <source>
        <dbReference type="SAM" id="MobiDB-lite"/>
    </source>
</evidence>
<keyword evidence="2 5" id="KW-0689">Ribosomal protein</keyword>
<dbReference type="GO" id="GO:0005840">
    <property type="term" value="C:ribosome"/>
    <property type="evidence" value="ECO:0007669"/>
    <property type="project" value="UniProtKB-KW"/>
</dbReference>
<dbReference type="Gene3D" id="3.40.50.10490">
    <property type="entry name" value="Glucose-6-phosphate isomerase like protein, domain 1"/>
    <property type="match status" value="1"/>
</dbReference>
<evidence type="ECO:0000256" key="4">
    <source>
        <dbReference type="ARBA" id="ARBA00035256"/>
    </source>
</evidence>
<dbReference type="PRINTS" id="PR00395">
    <property type="entry name" value="RIBOSOMALS2"/>
</dbReference>
<evidence type="ECO:0000313" key="8">
    <source>
        <dbReference type="EMBL" id="BCR05468.1"/>
    </source>
</evidence>
<dbReference type="HAMAP" id="MF_00291_B">
    <property type="entry name" value="Ribosomal_uS2_B"/>
    <property type="match status" value="1"/>
</dbReference>
<dbReference type="InterPro" id="IPR005706">
    <property type="entry name" value="Ribosomal_uS2_bac/mit/plastid"/>
</dbReference>